<protein>
    <submittedName>
        <fullName evidence="1">Unannotated protein</fullName>
    </submittedName>
</protein>
<reference evidence="1" key="1">
    <citation type="submission" date="2020-05" db="EMBL/GenBank/DDBJ databases">
        <authorList>
            <person name="Chiriac C."/>
            <person name="Salcher M."/>
            <person name="Ghai R."/>
            <person name="Kavagutti S V."/>
        </authorList>
    </citation>
    <scope>NUCLEOTIDE SEQUENCE</scope>
</reference>
<organism evidence="1">
    <name type="scientific">freshwater metagenome</name>
    <dbReference type="NCBI Taxonomy" id="449393"/>
    <lineage>
        <taxon>unclassified sequences</taxon>
        <taxon>metagenomes</taxon>
        <taxon>ecological metagenomes</taxon>
    </lineage>
</organism>
<proteinExistence type="predicted"/>
<gene>
    <name evidence="1" type="ORF">UFOPK1639_00750</name>
</gene>
<sequence>MDELIDPNSSEVEQYIKRRRLLLGVLMENKDTRWAVHSGELDKRS</sequence>
<name>A0A6J6DQG4_9ZZZZ</name>
<dbReference type="EMBL" id="CAEZTH010000090">
    <property type="protein sequence ID" value="CAB4566362.1"/>
    <property type="molecule type" value="Genomic_DNA"/>
</dbReference>
<evidence type="ECO:0000313" key="1">
    <source>
        <dbReference type="EMBL" id="CAB4566362.1"/>
    </source>
</evidence>
<dbReference type="AlphaFoldDB" id="A0A6J6DQG4"/>
<accession>A0A6J6DQG4</accession>